<sequence>MFHLEQIGDYVVERMRAGPRVIYGVRIAGSVEFISEHDSERDAKDAMKRYQAGDKRRAAR</sequence>
<name>A0A7V8SVH1_9BACT</name>
<dbReference type="AlphaFoldDB" id="A0A7V8SVH1"/>
<accession>A0A7V8SVH1</accession>
<organism evidence="2 3">
    <name type="scientific">Candidatus Acidiferrum panamense</name>
    <dbReference type="NCBI Taxonomy" id="2741543"/>
    <lineage>
        <taxon>Bacteria</taxon>
        <taxon>Pseudomonadati</taxon>
        <taxon>Acidobacteriota</taxon>
        <taxon>Terriglobia</taxon>
        <taxon>Candidatus Acidiferrales</taxon>
        <taxon>Candidatus Acidiferrum</taxon>
    </lineage>
</organism>
<evidence type="ECO:0000313" key="2">
    <source>
        <dbReference type="EMBL" id="MBA0083612.1"/>
    </source>
</evidence>
<gene>
    <name evidence="2" type="ORF">HRJ53_01310</name>
</gene>
<protein>
    <submittedName>
        <fullName evidence="2">Uncharacterized protein</fullName>
    </submittedName>
</protein>
<feature type="region of interest" description="Disordered" evidence="1">
    <location>
        <begin position="37"/>
        <end position="60"/>
    </location>
</feature>
<evidence type="ECO:0000313" key="3">
    <source>
        <dbReference type="Proteomes" id="UP000567293"/>
    </source>
</evidence>
<proteinExistence type="predicted"/>
<dbReference type="EMBL" id="JACDQQ010000133">
    <property type="protein sequence ID" value="MBA0083612.1"/>
    <property type="molecule type" value="Genomic_DNA"/>
</dbReference>
<comment type="caution">
    <text evidence="2">The sequence shown here is derived from an EMBL/GenBank/DDBJ whole genome shotgun (WGS) entry which is preliminary data.</text>
</comment>
<dbReference type="Gene3D" id="3.30.730.30">
    <property type="entry name" value="YaiA protein"/>
    <property type="match status" value="1"/>
</dbReference>
<keyword evidence="3" id="KW-1185">Reference proteome</keyword>
<reference evidence="2" key="1">
    <citation type="submission" date="2020-06" db="EMBL/GenBank/DDBJ databases">
        <title>Legume-microbial interactions unlock mineral nutrients during tropical forest succession.</title>
        <authorList>
            <person name="Epihov D.Z."/>
        </authorList>
    </citation>
    <scope>NUCLEOTIDE SEQUENCE [LARGE SCALE GENOMIC DNA]</scope>
    <source>
        <strain evidence="2">Pan2503</strain>
    </source>
</reference>
<evidence type="ECO:0000256" key="1">
    <source>
        <dbReference type="SAM" id="MobiDB-lite"/>
    </source>
</evidence>
<dbReference type="Proteomes" id="UP000567293">
    <property type="component" value="Unassembled WGS sequence"/>
</dbReference>
<dbReference type="InterPro" id="IPR038462">
    <property type="entry name" value="YaiA-like_sf"/>
</dbReference>